<gene>
    <name evidence="6" type="ORF">P4S50_13065</name>
</gene>
<dbReference type="SMART" id="SM00260">
    <property type="entry name" value="CheW"/>
    <property type="match status" value="1"/>
</dbReference>
<dbReference type="PANTHER" id="PTHR47233:SF3">
    <property type="entry name" value="CHEMOTAXIS PROTEIN CHEV"/>
    <property type="match status" value="1"/>
</dbReference>
<dbReference type="SUPFAM" id="SSF52172">
    <property type="entry name" value="CheY-like"/>
    <property type="match status" value="1"/>
</dbReference>
<dbReference type="PANTHER" id="PTHR47233">
    <property type="entry name" value="CHEMOTAXIS PROTEIN CHEV"/>
    <property type="match status" value="1"/>
</dbReference>
<accession>A0ABY8EF07</accession>
<dbReference type="Pfam" id="PF00072">
    <property type="entry name" value="Response_reg"/>
    <property type="match status" value="1"/>
</dbReference>
<comment type="function">
    <text evidence="2">May play the central regulatory role in sporulation. It may be an element of the effector pathway responsible for the activation of sporulation genes in response to nutritional stress. Spo0A may act in concert with spo0H (a sigma factor) to control the expression of some genes that are critical to the sporulation process.</text>
</comment>
<dbReference type="PROSITE" id="PS50110">
    <property type="entry name" value="RESPONSE_REGULATORY"/>
    <property type="match status" value="1"/>
</dbReference>
<reference evidence="6 7" key="1">
    <citation type="submission" date="2023-03" db="EMBL/GenBank/DDBJ databases">
        <title>Complete genome sequence of Tepidibacter sp. SWIR-1, isolated from a deep-sea hydrothermal vent.</title>
        <authorList>
            <person name="Li X."/>
        </authorList>
    </citation>
    <scope>NUCLEOTIDE SEQUENCE [LARGE SCALE GENOMIC DNA]</scope>
    <source>
        <strain evidence="6 7">SWIR-1</strain>
    </source>
</reference>
<proteinExistence type="predicted"/>
<sequence>MENKGILLESGTGEVEILEFAINKEHYAINVIKVKEILEVDYLTKIPNSHPAVAGLTLVRGEVVTLIDMKYVIEKKSADIKKCKVILCEFNNMKVAFCVDNILGIHRIGWDQIRKSENVNESSLVIGNIIFNNNILMLLDFEKIVMDISPASGITEKRMNDIENKDRSGVKMILADDSPLIRKVLNNTLTKAGFKNLRFFDDGQQAYDYLTSVCDEKGENFIDDVQILITDIEMPQMDGHTLTRKIKEHKILKSLPVIIFSSLITGDLMHKGKSVGADGQMSKPEIGKLVKLIDELLIEK</sequence>
<dbReference type="InterPro" id="IPR001789">
    <property type="entry name" value="Sig_transdc_resp-reg_receiver"/>
</dbReference>
<dbReference type="InterPro" id="IPR024181">
    <property type="entry name" value="Chemotax_regulator_CheV"/>
</dbReference>
<keyword evidence="7" id="KW-1185">Reference proteome</keyword>
<dbReference type="RefSeq" id="WP_277731238.1">
    <property type="nucleotide sequence ID" value="NZ_CP120733.1"/>
</dbReference>
<dbReference type="Gene3D" id="2.40.50.180">
    <property type="entry name" value="CheA-289, Domain 4"/>
    <property type="match status" value="1"/>
</dbReference>
<evidence type="ECO:0000259" key="5">
    <source>
        <dbReference type="PROSITE" id="PS50851"/>
    </source>
</evidence>
<dbReference type="PROSITE" id="PS50851">
    <property type="entry name" value="CHEW"/>
    <property type="match status" value="1"/>
</dbReference>
<feature type="domain" description="CheW-like" evidence="5">
    <location>
        <begin position="14"/>
        <end position="150"/>
    </location>
</feature>
<evidence type="ECO:0000313" key="6">
    <source>
        <dbReference type="EMBL" id="WFD09313.1"/>
    </source>
</evidence>
<dbReference type="Gene3D" id="3.40.50.2300">
    <property type="match status" value="1"/>
</dbReference>
<dbReference type="SMART" id="SM00448">
    <property type="entry name" value="REC"/>
    <property type="match status" value="1"/>
</dbReference>
<dbReference type="InterPro" id="IPR011006">
    <property type="entry name" value="CheY-like_superfamily"/>
</dbReference>
<name>A0ABY8EF07_9FIRM</name>
<protein>
    <recommendedName>
        <fullName evidence="1">Stage 0 sporulation protein A homolog</fullName>
    </recommendedName>
</protein>
<evidence type="ECO:0000313" key="7">
    <source>
        <dbReference type="Proteomes" id="UP001222800"/>
    </source>
</evidence>
<dbReference type="Pfam" id="PF01584">
    <property type="entry name" value="CheW"/>
    <property type="match status" value="1"/>
</dbReference>
<feature type="domain" description="Response regulatory" evidence="4">
    <location>
        <begin position="171"/>
        <end position="298"/>
    </location>
</feature>
<feature type="modified residue" description="4-aspartylphosphate" evidence="3">
    <location>
        <position position="231"/>
    </location>
</feature>
<dbReference type="InterPro" id="IPR036061">
    <property type="entry name" value="CheW-like_dom_sf"/>
</dbReference>
<evidence type="ECO:0000259" key="4">
    <source>
        <dbReference type="PROSITE" id="PS50110"/>
    </source>
</evidence>
<dbReference type="SUPFAM" id="SSF50341">
    <property type="entry name" value="CheW-like"/>
    <property type="match status" value="1"/>
</dbReference>
<dbReference type="Proteomes" id="UP001222800">
    <property type="component" value="Chromosome"/>
</dbReference>
<dbReference type="InterPro" id="IPR002545">
    <property type="entry name" value="CheW-lke_dom"/>
</dbReference>
<evidence type="ECO:0000256" key="2">
    <source>
        <dbReference type="ARBA" id="ARBA00024867"/>
    </source>
</evidence>
<organism evidence="6 7">
    <name type="scientific">Tepidibacter hydrothermalis</name>
    <dbReference type="NCBI Taxonomy" id="3036126"/>
    <lineage>
        <taxon>Bacteria</taxon>
        <taxon>Bacillati</taxon>
        <taxon>Bacillota</taxon>
        <taxon>Clostridia</taxon>
        <taxon>Peptostreptococcales</taxon>
        <taxon>Peptostreptococcaceae</taxon>
        <taxon>Tepidibacter</taxon>
    </lineage>
</organism>
<dbReference type="Gene3D" id="2.30.30.40">
    <property type="entry name" value="SH3 Domains"/>
    <property type="match status" value="1"/>
</dbReference>
<evidence type="ECO:0000256" key="3">
    <source>
        <dbReference type="PROSITE-ProRule" id="PRU00169"/>
    </source>
</evidence>
<dbReference type="PIRSF" id="PIRSF002867">
    <property type="entry name" value="CheV"/>
    <property type="match status" value="1"/>
</dbReference>
<keyword evidence="3" id="KW-0597">Phosphoprotein</keyword>
<evidence type="ECO:0000256" key="1">
    <source>
        <dbReference type="ARBA" id="ARBA00018672"/>
    </source>
</evidence>
<dbReference type="EMBL" id="CP120733">
    <property type="protein sequence ID" value="WFD09313.1"/>
    <property type="molecule type" value="Genomic_DNA"/>
</dbReference>